<gene>
    <name evidence="1" type="ORF">CL176_02490</name>
</gene>
<organism evidence="1 2">
    <name type="scientific">Suicoccus acidiformans</name>
    <dbReference type="NCBI Taxonomy" id="2036206"/>
    <lineage>
        <taxon>Bacteria</taxon>
        <taxon>Bacillati</taxon>
        <taxon>Bacillota</taxon>
        <taxon>Bacilli</taxon>
        <taxon>Lactobacillales</taxon>
        <taxon>Aerococcaceae</taxon>
        <taxon>Suicoccus</taxon>
    </lineage>
</organism>
<proteinExistence type="predicted"/>
<reference evidence="1 2" key="1">
    <citation type="submission" date="2017-09" db="EMBL/GenBank/DDBJ databases">
        <title>Complete genome sequence of Oxytococcus suis strain ZY16052.</title>
        <authorList>
            <person name="Li F."/>
        </authorList>
    </citation>
    <scope>NUCLEOTIDE SEQUENCE [LARGE SCALE GENOMIC DNA]</scope>
    <source>
        <strain evidence="1 2">ZY16052</strain>
    </source>
</reference>
<dbReference type="AlphaFoldDB" id="A0A347WIS7"/>
<evidence type="ECO:0000313" key="1">
    <source>
        <dbReference type="EMBL" id="AXY24984.1"/>
    </source>
</evidence>
<name>A0A347WIS7_9LACT</name>
<protein>
    <submittedName>
        <fullName evidence="1">Uncharacterized protein</fullName>
    </submittedName>
</protein>
<dbReference type="EMBL" id="CP023434">
    <property type="protein sequence ID" value="AXY24984.1"/>
    <property type="molecule type" value="Genomic_DNA"/>
</dbReference>
<dbReference type="Proteomes" id="UP000263232">
    <property type="component" value="Chromosome"/>
</dbReference>
<sequence length="59" mass="6662">MITFTSNIQDPDLKGELYGLKSEFALKTRGAEAVNWGGLNWLSIDLIARNIQPRAQREN</sequence>
<accession>A0A347WIS7</accession>
<evidence type="ECO:0000313" key="2">
    <source>
        <dbReference type="Proteomes" id="UP000263232"/>
    </source>
</evidence>
<keyword evidence="2" id="KW-1185">Reference proteome</keyword>
<dbReference type="KEGG" id="abae:CL176_02490"/>